<dbReference type="EMBL" id="QXDC01000003">
    <property type="protein sequence ID" value="RIA44250.1"/>
    <property type="molecule type" value="Genomic_DNA"/>
</dbReference>
<reference evidence="2 3" key="1">
    <citation type="submission" date="2018-08" db="EMBL/GenBank/DDBJ databases">
        <title>Genomic Encyclopedia of Type Strains, Phase IV (KMG-IV): sequencing the most valuable type-strain genomes for metagenomic binning, comparative biology and taxonomic classification.</title>
        <authorList>
            <person name="Goeker M."/>
        </authorList>
    </citation>
    <scope>NUCLEOTIDE SEQUENCE [LARGE SCALE GENOMIC DNA]</scope>
    <source>
        <strain evidence="2 3">DSM 25527</strain>
    </source>
</reference>
<dbReference type="RefSeq" id="WP_119035927.1">
    <property type="nucleotide sequence ID" value="NZ_QXDC01000003.1"/>
</dbReference>
<sequence length="312" mass="32206">MDTRIAFGLVTLIAATSCVATAPREQARVTMPVPPPARTASKVVLAVPPGPSEALLAHAGAPTLAEAMAVTAAPAFLDTAQGDDAARALDCLTQAVYYEARSEPIEGQQAVAQVVLNRVRNPAFPNSVCGTVYEGSSRSTGCQFTFTCDGSLTARREPAAWERARQVAQAALAGFVYAPVGSATFYHTDAVHPGWATRVTSVGTIGAHIFYRLPGVWGGALAYRQRYGGVEPGVTAGTRFAEKATEALIEAIEGVRIHRGGVAAATDADSAETASAARPVEHRSGVAIHRGPAAAAVQHGVTIHAGTPGDDA</sequence>
<evidence type="ECO:0000313" key="2">
    <source>
        <dbReference type="EMBL" id="RIA44250.1"/>
    </source>
</evidence>
<dbReference type="InterPro" id="IPR042047">
    <property type="entry name" value="SleB_dom1"/>
</dbReference>
<keyword evidence="3" id="KW-1185">Reference proteome</keyword>
<dbReference type="OrthoDB" id="9785345at2"/>
<organism evidence="2 3">
    <name type="scientific">Hephaestia caeni</name>
    <dbReference type="NCBI Taxonomy" id="645617"/>
    <lineage>
        <taxon>Bacteria</taxon>
        <taxon>Pseudomonadati</taxon>
        <taxon>Pseudomonadota</taxon>
        <taxon>Alphaproteobacteria</taxon>
        <taxon>Sphingomonadales</taxon>
        <taxon>Sphingomonadaceae</taxon>
        <taxon>Hephaestia</taxon>
    </lineage>
</organism>
<dbReference type="InterPro" id="IPR011105">
    <property type="entry name" value="Cell_wall_hydrolase_SleB"/>
</dbReference>
<dbReference type="AlphaFoldDB" id="A0A397P3V9"/>
<dbReference type="GO" id="GO:0016787">
    <property type="term" value="F:hydrolase activity"/>
    <property type="evidence" value="ECO:0007669"/>
    <property type="project" value="UniProtKB-KW"/>
</dbReference>
<dbReference type="Proteomes" id="UP000266568">
    <property type="component" value="Unassembled WGS sequence"/>
</dbReference>
<dbReference type="PROSITE" id="PS51257">
    <property type="entry name" value="PROKAR_LIPOPROTEIN"/>
    <property type="match status" value="1"/>
</dbReference>
<comment type="caution">
    <text evidence="2">The sequence shown here is derived from an EMBL/GenBank/DDBJ whole genome shotgun (WGS) entry which is preliminary data.</text>
</comment>
<protein>
    <submittedName>
        <fullName evidence="2">Cell wall hydrolase</fullName>
    </submittedName>
</protein>
<evidence type="ECO:0000313" key="3">
    <source>
        <dbReference type="Proteomes" id="UP000266568"/>
    </source>
</evidence>
<evidence type="ECO:0000259" key="1">
    <source>
        <dbReference type="Pfam" id="PF07486"/>
    </source>
</evidence>
<proteinExistence type="predicted"/>
<dbReference type="Pfam" id="PF07486">
    <property type="entry name" value="Hydrolase_2"/>
    <property type="match status" value="1"/>
</dbReference>
<accession>A0A397P3V9</accession>
<gene>
    <name evidence="2" type="ORF">DFR49_2490</name>
</gene>
<feature type="domain" description="Cell wall hydrolase SleB" evidence="1">
    <location>
        <begin position="102"/>
        <end position="211"/>
    </location>
</feature>
<dbReference type="Gene3D" id="1.10.10.2520">
    <property type="entry name" value="Cell wall hydrolase SleB, domain 1"/>
    <property type="match status" value="1"/>
</dbReference>
<name>A0A397P3V9_9SPHN</name>
<keyword evidence="2" id="KW-0378">Hydrolase</keyword>